<accession>X0VAQ8</accession>
<reference evidence="1" key="1">
    <citation type="journal article" date="2014" name="Front. Microbiol.">
        <title>High frequency of phylogenetically diverse reductive dehalogenase-homologous genes in deep subseafloor sedimentary metagenomes.</title>
        <authorList>
            <person name="Kawai M."/>
            <person name="Futagami T."/>
            <person name="Toyoda A."/>
            <person name="Takaki Y."/>
            <person name="Nishi S."/>
            <person name="Hori S."/>
            <person name="Arai W."/>
            <person name="Tsubouchi T."/>
            <person name="Morono Y."/>
            <person name="Uchiyama I."/>
            <person name="Ito T."/>
            <person name="Fujiyama A."/>
            <person name="Inagaki F."/>
            <person name="Takami H."/>
        </authorList>
    </citation>
    <scope>NUCLEOTIDE SEQUENCE</scope>
    <source>
        <strain evidence="1">Expedition CK06-06</strain>
    </source>
</reference>
<comment type="caution">
    <text evidence="1">The sequence shown here is derived from an EMBL/GenBank/DDBJ whole genome shotgun (WGS) entry which is preliminary data.</text>
</comment>
<gene>
    <name evidence="1" type="ORF">S01H1_36921</name>
</gene>
<evidence type="ECO:0000313" key="1">
    <source>
        <dbReference type="EMBL" id="GAG08412.1"/>
    </source>
</evidence>
<sequence>MFIIKYSKILIFVLVIILNSYLVFSAYQAVDGICTQELPAVQLDEWCYPCQEASDEICPNDLVPGVCDEVNWDYDCVIKQGCASRSEGICPVAGSCKWCLGCGPDGQIENSPYARQTYTGASQCIDVGATCTYEWKIGFCNVNQCWQDANCG</sequence>
<proteinExistence type="predicted"/>
<protein>
    <submittedName>
        <fullName evidence="1">Uncharacterized protein</fullName>
    </submittedName>
</protein>
<dbReference type="EMBL" id="BARS01023169">
    <property type="protein sequence ID" value="GAG08412.1"/>
    <property type="molecule type" value="Genomic_DNA"/>
</dbReference>
<feature type="non-terminal residue" evidence="1">
    <location>
        <position position="152"/>
    </location>
</feature>
<name>X0VAQ8_9ZZZZ</name>
<dbReference type="AlphaFoldDB" id="X0VAQ8"/>
<organism evidence="1">
    <name type="scientific">marine sediment metagenome</name>
    <dbReference type="NCBI Taxonomy" id="412755"/>
    <lineage>
        <taxon>unclassified sequences</taxon>
        <taxon>metagenomes</taxon>
        <taxon>ecological metagenomes</taxon>
    </lineage>
</organism>